<feature type="compositionally biased region" description="Basic and acidic residues" evidence="1">
    <location>
        <begin position="170"/>
        <end position="182"/>
    </location>
</feature>
<proteinExistence type="predicted"/>
<dbReference type="Proteomes" id="UP001151760">
    <property type="component" value="Unassembled WGS sequence"/>
</dbReference>
<gene>
    <name evidence="2" type="ORF">Tco_0727213</name>
</gene>
<feature type="region of interest" description="Disordered" evidence="1">
    <location>
        <begin position="145"/>
        <end position="182"/>
    </location>
</feature>
<protein>
    <submittedName>
        <fullName evidence="2">Uncharacterized protein</fullName>
    </submittedName>
</protein>
<feature type="compositionally biased region" description="Basic and acidic residues" evidence="1">
    <location>
        <begin position="145"/>
        <end position="161"/>
    </location>
</feature>
<evidence type="ECO:0000313" key="3">
    <source>
        <dbReference type="Proteomes" id="UP001151760"/>
    </source>
</evidence>
<sequence length="182" mass="20633">MASTNFAHLSKQVLAEEFKEKSIDEKEVLAVIEEEGRTWMTPIYEYLTEEILPEEKRKARSIRRKAGITLLKTGAKSYVFANASPPLSIRKPTSWFRNTSFKPGDIIYRINEASQAKDRGKLGPKREGPCKVTEALGKGALVTDIQKKDKNEAKTDKTKHGMEKRKKVKVKAESKEILNRPS</sequence>
<organism evidence="2 3">
    <name type="scientific">Tanacetum coccineum</name>
    <dbReference type="NCBI Taxonomy" id="301880"/>
    <lineage>
        <taxon>Eukaryota</taxon>
        <taxon>Viridiplantae</taxon>
        <taxon>Streptophyta</taxon>
        <taxon>Embryophyta</taxon>
        <taxon>Tracheophyta</taxon>
        <taxon>Spermatophyta</taxon>
        <taxon>Magnoliopsida</taxon>
        <taxon>eudicotyledons</taxon>
        <taxon>Gunneridae</taxon>
        <taxon>Pentapetalae</taxon>
        <taxon>asterids</taxon>
        <taxon>campanulids</taxon>
        <taxon>Asterales</taxon>
        <taxon>Asteraceae</taxon>
        <taxon>Asteroideae</taxon>
        <taxon>Anthemideae</taxon>
        <taxon>Anthemidinae</taxon>
        <taxon>Tanacetum</taxon>
    </lineage>
</organism>
<feature type="non-terminal residue" evidence="2">
    <location>
        <position position="182"/>
    </location>
</feature>
<comment type="caution">
    <text evidence="2">The sequence shown here is derived from an EMBL/GenBank/DDBJ whole genome shotgun (WGS) entry which is preliminary data.</text>
</comment>
<keyword evidence="3" id="KW-1185">Reference proteome</keyword>
<reference evidence="2" key="1">
    <citation type="journal article" date="2022" name="Int. J. Mol. Sci.">
        <title>Draft Genome of Tanacetum Coccineum: Genomic Comparison of Closely Related Tanacetum-Family Plants.</title>
        <authorList>
            <person name="Yamashiro T."/>
            <person name="Shiraishi A."/>
            <person name="Nakayama K."/>
            <person name="Satake H."/>
        </authorList>
    </citation>
    <scope>NUCLEOTIDE SEQUENCE</scope>
</reference>
<dbReference type="EMBL" id="BQNB010010440">
    <property type="protein sequence ID" value="GJS77332.1"/>
    <property type="molecule type" value="Genomic_DNA"/>
</dbReference>
<reference evidence="2" key="2">
    <citation type="submission" date="2022-01" db="EMBL/GenBank/DDBJ databases">
        <authorList>
            <person name="Yamashiro T."/>
            <person name="Shiraishi A."/>
            <person name="Satake H."/>
            <person name="Nakayama K."/>
        </authorList>
    </citation>
    <scope>NUCLEOTIDE SEQUENCE</scope>
</reference>
<evidence type="ECO:0000256" key="1">
    <source>
        <dbReference type="SAM" id="MobiDB-lite"/>
    </source>
</evidence>
<name>A0ABQ4YK76_9ASTR</name>
<accession>A0ABQ4YK76</accession>
<evidence type="ECO:0000313" key="2">
    <source>
        <dbReference type="EMBL" id="GJS77332.1"/>
    </source>
</evidence>